<keyword evidence="2" id="KW-1185">Reference proteome</keyword>
<gene>
    <name evidence="1" type="ORF">NTEN_LOCUS17381</name>
</gene>
<proteinExistence type="predicted"/>
<evidence type="ECO:0000313" key="2">
    <source>
        <dbReference type="Proteomes" id="UP000479000"/>
    </source>
</evidence>
<organism evidence="1 2">
    <name type="scientific">Nesidiocoris tenuis</name>
    <dbReference type="NCBI Taxonomy" id="355587"/>
    <lineage>
        <taxon>Eukaryota</taxon>
        <taxon>Metazoa</taxon>
        <taxon>Ecdysozoa</taxon>
        <taxon>Arthropoda</taxon>
        <taxon>Hexapoda</taxon>
        <taxon>Insecta</taxon>
        <taxon>Pterygota</taxon>
        <taxon>Neoptera</taxon>
        <taxon>Paraneoptera</taxon>
        <taxon>Hemiptera</taxon>
        <taxon>Heteroptera</taxon>
        <taxon>Panheteroptera</taxon>
        <taxon>Cimicomorpha</taxon>
        <taxon>Miridae</taxon>
        <taxon>Dicyphina</taxon>
        <taxon>Nesidiocoris</taxon>
    </lineage>
</organism>
<protein>
    <submittedName>
        <fullName evidence="1">Uncharacterized protein</fullName>
    </submittedName>
</protein>
<dbReference type="AlphaFoldDB" id="A0A6H5H578"/>
<dbReference type="EMBL" id="CADCXU010025618">
    <property type="protein sequence ID" value="CAB0012678.1"/>
    <property type="molecule type" value="Genomic_DNA"/>
</dbReference>
<accession>A0A6H5H578</accession>
<evidence type="ECO:0000313" key="1">
    <source>
        <dbReference type="EMBL" id="CAB0012678.1"/>
    </source>
</evidence>
<dbReference type="Proteomes" id="UP000479000">
    <property type="component" value="Unassembled WGS sequence"/>
</dbReference>
<sequence>MRSRRYLGSLVGYKIAPERPASTATQLADGGMPRNPRSREFGRITQISKTKIEEI</sequence>
<reference evidence="1 2" key="1">
    <citation type="submission" date="2020-02" db="EMBL/GenBank/DDBJ databases">
        <authorList>
            <person name="Ferguson B K."/>
        </authorList>
    </citation>
    <scope>NUCLEOTIDE SEQUENCE [LARGE SCALE GENOMIC DNA]</scope>
</reference>
<name>A0A6H5H578_9HEMI</name>